<dbReference type="EMBL" id="JXQW01000041">
    <property type="protein sequence ID" value="KIP98635.1"/>
    <property type="molecule type" value="Genomic_DNA"/>
</dbReference>
<reference evidence="4 5" key="1">
    <citation type="submission" date="2014-12" db="EMBL/GenBank/DDBJ databases">
        <title>16Stimator: statistical estimation of ribosomal gene copy numbers from draft genome assemblies.</title>
        <authorList>
            <person name="Perisin M.A."/>
            <person name="Vetter M."/>
            <person name="Gilbert J.A."/>
            <person name="Bergelson J."/>
        </authorList>
    </citation>
    <scope>NUCLEOTIDE SEQUENCE [LARGE SCALE GENOMIC DNA]</scope>
    <source>
        <strain evidence="4 5">MEJ086</strain>
    </source>
</reference>
<dbReference type="Gene3D" id="3.40.50.720">
    <property type="entry name" value="NAD(P)-binding Rossmann-like Domain"/>
    <property type="match status" value="1"/>
</dbReference>
<name>A0A0D0IZK8_9PSED</name>
<dbReference type="AlphaFoldDB" id="A0A0D0IZK8"/>
<dbReference type="PANTHER" id="PTHR43115:SF4">
    <property type="entry name" value="DEHYDROGENASE_REDUCTASE SDR FAMILY MEMBER 11"/>
    <property type="match status" value="1"/>
</dbReference>
<dbReference type="PROSITE" id="PS00061">
    <property type="entry name" value="ADH_SHORT"/>
    <property type="match status" value="1"/>
</dbReference>
<dbReference type="Pfam" id="PF00106">
    <property type="entry name" value="adh_short"/>
    <property type="match status" value="1"/>
</dbReference>
<dbReference type="SUPFAM" id="SSF51735">
    <property type="entry name" value="NAD(P)-binding Rossmann-fold domains"/>
    <property type="match status" value="1"/>
</dbReference>
<organism evidence="4 5">
    <name type="scientific">Pseudomonas fulva</name>
    <dbReference type="NCBI Taxonomy" id="47880"/>
    <lineage>
        <taxon>Bacteria</taxon>
        <taxon>Pseudomonadati</taxon>
        <taxon>Pseudomonadota</taxon>
        <taxon>Gammaproteobacteria</taxon>
        <taxon>Pseudomonadales</taxon>
        <taxon>Pseudomonadaceae</taxon>
        <taxon>Pseudomonas</taxon>
    </lineage>
</organism>
<proteinExistence type="inferred from homology"/>
<dbReference type="OrthoDB" id="9810734at2"/>
<dbReference type="RefSeq" id="WP_042554958.1">
    <property type="nucleotide sequence ID" value="NZ_JXQW01000041.1"/>
</dbReference>
<evidence type="ECO:0000256" key="1">
    <source>
        <dbReference type="ARBA" id="ARBA00006484"/>
    </source>
</evidence>
<dbReference type="PRINTS" id="PR00080">
    <property type="entry name" value="SDRFAMILY"/>
</dbReference>
<accession>A0A0D0IZK8</accession>
<dbReference type="GO" id="GO:0016616">
    <property type="term" value="F:oxidoreductase activity, acting on the CH-OH group of donors, NAD or NADP as acceptor"/>
    <property type="evidence" value="ECO:0007669"/>
    <property type="project" value="UniProtKB-ARBA"/>
</dbReference>
<evidence type="ECO:0000313" key="4">
    <source>
        <dbReference type="EMBL" id="KIP98635.1"/>
    </source>
</evidence>
<protein>
    <submittedName>
        <fullName evidence="4">Short-chain dehydrogenase</fullName>
    </submittedName>
</protein>
<gene>
    <name evidence="4" type="ORF">RU08_16690</name>
</gene>
<dbReference type="FunFam" id="3.40.50.720:FF:000047">
    <property type="entry name" value="NADP-dependent L-serine/L-allo-threonine dehydrogenase"/>
    <property type="match status" value="1"/>
</dbReference>
<evidence type="ECO:0000313" key="5">
    <source>
        <dbReference type="Proteomes" id="UP000032068"/>
    </source>
</evidence>
<sequence>MNHLSNKTAIVTGASSGIGAATARALAARGANVVAAALDDEGLTALVSELRASGHAAVSCVTDVTSLEDTKRLAQFAVETYGSVDILVNNAGLMLFSNWLDVAVEDWNAMIDVNIKGYLNTIAAVLPLMIERKSGQILNMDSVAGHQVGAAAGVYSATKFFVQAMTESMRKELGVHHGIRASTISPGVINTGWADKVTDPEGRKAARALNEIAIAPEDISRAVLYALDQPANVTVNDLIISPTRQDW</sequence>
<dbReference type="PRINTS" id="PR00081">
    <property type="entry name" value="GDHRDH"/>
</dbReference>
<evidence type="ECO:0000256" key="3">
    <source>
        <dbReference type="RuleBase" id="RU000363"/>
    </source>
</evidence>
<dbReference type="PANTHER" id="PTHR43115">
    <property type="entry name" value="DEHYDROGENASE/REDUCTASE SDR FAMILY MEMBER 11"/>
    <property type="match status" value="1"/>
</dbReference>
<comment type="similarity">
    <text evidence="1 3">Belongs to the short-chain dehydrogenases/reductases (SDR) family.</text>
</comment>
<evidence type="ECO:0000256" key="2">
    <source>
        <dbReference type="ARBA" id="ARBA00023002"/>
    </source>
</evidence>
<dbReference type="InterPro" id="IPR002347">
    <property type="entry name" value="SDR_fam"/>
</dbReference>
<comment type="caution">
    <text evidence="4">The sequence shown here is derived from an EMBL/GenBank/DDBJ whole genome shotgun (WGS) entry which is preliminary data.</text>
</comment>
<dbReference type="Proteomes" id="UP000032068">
    <property type="component" value="Unassembled WGS sequence"/>
</dbReference>
<dbReference type="CDD" id="cd05233">
    <property type="entry name" value="SDR_c"/>
    <property type="match status" value="1"/>
</dbReference>
<keyword evidence="2" id="KW-0560">Oxidoreductase</keyword>
<dbReference type="InterPro" id="IPR036291">
    <property type="entry name" value="NAD(P)-bd_dom_sf"/>
</dbReference>
<dbReference type="InterPro" id="IPR020904">
    <property type="entry name" value="Sc_DH/Rdtase_CS"/>
</dbReference>